<evidence type="ECO:0000313" key="4">
    <source>
        <dbReference type="Proteomes" id="UP000214688"/>
    </source>
</evidence>
<organism evidence="3 4">
    <name type="scientific">Tumebacillus algifaecis</name>
    <dbReference type="NCBI Taxonomy" id="1214604"/>
    <lineage>
        <taxon>Bacteria</taxon>
        <taxon>Bacillati</taxon>
        <taxon>Bacillota</taxon>
        <taxon>Bacilli</taxon>
        <taxon>Bacillales</taxon>
        <taxon>Alicyclobacillaceae</taxon>
        <taxon>Tumebacillus</taxon>
    </lineage>
</organism>
<dbReference type="OrthoDB" id="129626at2"/>
<feature type="domain" description="DUF4342" evidence="2">
    <location>
        <begin position="54"/>
        <end position="127"/>
    </location>
</feature>
<dbReference type="AlphaFoldDB" id="A0A223D3D8"/>
<dbReference type="EMBL" id="CP022657">
    <property type="protein sequence ID" value="ASS76080.1"/>
    <property type="molecule type" value="Genomic_DNA"/>
</dbReference>
<feature type="transmembrane region" description="Helical" evidence="1">
    <location>
        <begin position="95"/>
        <end position="119"/>
    </location>
</feature>
<evidence type="ECO:0000259" key="2">
    <source>
        <dbReference type="Pfam" id="PF14242"/>
    </source>
</evidence>
<proteinExistence type="predicted"/>
<name>A0A223D3D8_9BACL</name>
<keyword evidence="4" id="KW-1185">Reference proteome</keyword>
<evidence type="ECO:0000313" key="3">
    <source>
        <dbReference type="EMBL" id="ASS76080.1"/>
    </source>
</evidence>
<dbReference type="Proteomes" id="UP000214688">
    <property type="component" value="Chromosome"/>
</dbReference>
<reference evidence="3 4" key="1">
    <citation type="journal article" date="2015" name="Int. J. Syst. Evol. Microbiol.">
        <title>Tumebacillus algifaecis sp. nov., isolated from decomposing algal scum.</title>
        <authorList>
            <person name="Wu Y.F."/>
            <person name="Zhang B."/>
            <person name="Xing P."/>
            <person name="Wu Q.L."/>
            <person name="Liu S.J."/>
        </authorList>
    </citation>
    <scope>NUCLEOTIDE SEQUENCE [LARGE SCALE GENOMIC DNA]</scope>
    <source>
        <strain evidence="3 4">THMBR28</strain>
    </source>
</reference>
<keyword evidence="1" id="KW-1133">Transmembrane helix</keyword>
<gene>
    <name evidence="3" type="ORF">CIG75_14695</name>
</gene>
<dbReference type="CDD" id="cd14360">
    <property type="entry name" value="UBA_NAC_like_bac"/>
    <property type="match status" value="1"/>
</dbReference>
<sequence>MADPMLEKVDILRKRFQISYREAYDVLQQSGGNVVQACIDLENRTADTGVAGQLEERIQVMGKDLVEKIQDIVKTGQASMIRVIRGGKTVLTIPAAVGAVGALIFPYLAVVGTAAAVAARYEIVIDKRMKQVAEADTGHCPSIVNVHHETKENNYAVAPS</sequence>
<keyword evidence="1" id="KW-0812">Transmembrane</keyword>
<dbReference type="KEGG" id="tab:CIG75_14695"/>
<keyword evidence="1" id="KW-0472">Membrane</keyword>
<dbReference type="RefSeq" id="WP_094237314.1">
    <property type="nucleotide sequence ID" value="NZ_CP022657.1"/>
</dbReference>
<dbReference type="Pfam" id="PF14242">
    <property type="entry name" value="DUF4342"/>
    <property type="match status" value="1"/>
</dbReference>
<dbReference type="InterPro" id="IPR025642">
    <property type="entry name" value="DUF4342"/>
</dbReference>
<accession>A0A223D3D8</accession>
<protein>
    <recommendedName>
        <fullName evidence="2">DUF4342 domain-containing protein</fullName>
    </recommendedName>
</protein>
<evidence type="ECO:0000256" key="1">
    <source>
        <dbReference type="SAM" id="Phobius"/>
    </source>
</evidence>